<feature type="region of interest" description="Disordered" evidence="1">
    <location>
        <begin position="36"/>
        <end position="55"/>
    </location>
</feature>
<comment type="caution">
    <text evidence="2">The sequence shown here is derived from an EMBL/GenBank/DDBJ whole genome shotgun (WGS) entry which is preliminary data.</text>
</comment>
<dbReference type="AlphaFoldDB" id="A0A5A7RKE0"/>
<name>A0A5A7RKE0_STRAF</name>
<dbReference type="EMBL" id="BKCP01013514">
    <property type="protein sequence ID" value="GER57693.1"/>
    <property type="molecule type" value="Genomic_DNA"/>
</dbReference>
<evidence type="ECO:0000313" key="3">
    <source>
        <dbReference type="Proteomes" id="UP000325081"/>
    </source>
</evidence>
<evidence type="ECO:0000313" key="2">
    <source>
        <dbReference type="EMBL" id="GER57693.1"/>
    </source>
</evidence>
<proteinExistence type="predicted"/>
<dbReference type="Proteomes" id="UP000325081">
    <property type="component" value="Unassembled WGS sequence"/>
</dbReference>
<keyword evidence="3" id="KW-1185">Reference proteome</keyword>
<organism evidence="2 3">
    <name type="scientific">Striga asiatica</name>
    <name type="common">Asiatic witchweed</name>
    <name type="synonym">Buchnera asiatica</name>
    <dbReference type="NCBI Taxonomy" id="4170"/>
    <lineage>
        <taxon>Eukaryota</taxon>
        <taxon>Viridiplantae</taxon>
        <taxon>Streptophyta</taxon>
        <taxon>Embryophyta</taxon>
        <taxon>Tracheophyta</taxon>
        <taxon>Spermatophyta</taxon>
        <taxon>Magnoliopsida</taxon>
        <taxon>eudicotyledons</taxon>
        <taxon>Gunneridae</taxon>
        <taxon>Pentapetalae</taxon>
        <taxon>asterids</taxon>
        <taxon>lamiids</taxon>
        <taxon>Lamiales</taxon>
        <taxon>Orobanchaceae</taxon>
        <taxon>Buchnereae</taxon>
        <taxon>Striga</taxon>
    </lineage>
</organism>
<sequence length="243" mass="27944">MNYKYYKRKGKKIYRRMKKTLGNLFERLVPTTSVPPINKSSLRKGGRRRGEREGLTKNNEAFANFAIKVNHNKSGWQNKVISVMQSCPGAQFNMDEKGILEVSGICDPYQVLRKTGPQSSRIELRRFQFGQCSSKLFFIPENNNNNNNKKEKKKKESLADKKEELFPHHNKQDDEGTIVPALPLLQQQVSPYNNYYKIPFPSRFNYYPTNSYNNLPLMYNPNPNGLGGDTQLVLNFIGVLGVT</sequence>
<dbReference type="OrthoDB" id="913812at2759"/>
<accession>A0A5A7RKE0</accession>
<reference evidence="3" key="1">
    <citation type="journal article" date="2019" name="Curr. Biol.">
        <title>Genome Sequence of Striga asiatica Provides Insight into the Evolution of Plant Parasitism.</title>
        <authorList>
            <person name="Yoshida S."/>
            <person name="Kim S."/>
            <person name="Wafula E.K."/>
            <person name="Tanskanen J."/>
            <person name="Kim Y.M."/>
            <person name="Honaas L."/>
            <person name="Yang Z."/>
            <person name="Spallek T."/>
            <person name="Conn C.E."/>
            <person name="Ichihashi Y."/>
            <person name="Cheong K."/>
            <person name="Cui S."/>
            <person name="Der J.P."/>
            <person name="Gundlach H."/>
            <person name="Jiao Y."/>
            <person name="Hori C."/>
            <person name="Ishida J.K."/>
            <person name="Kasahara H."/>
            <person name="Kiba T."/>
            <person name="Kim M.S."/>
            <person name="Koo N."/>
            <person name="Laohavisit A."/>
            <person name="Lee Y.H."/>
            <person name="Lumba S."/>
            <person name="McCourt P."/>
            <person name="Mortimer J.C."/>
            <person name="Mutuku J.M."/>
            <person name="Nomura T."/>
            <person name="Sasaki-Sekimoto Y."/>
            <person name="Seto Y."/>
            <person name="Wang Y."/>
            <person name="Wakatake T."/>
            <person name="Sakakibara H."/>
            <person name="Demura T."/>
            <person name="Yamaguchi S."/>
            <person name="Yoneyama K."/>
            <person name="Manabe R.I."/>
            <person name="Nelson D.C."/>
            <person name="Schulman A.H."/>
            <person name="Timko M.P."/>
            <person name="dePamphilis C.W."/>
            <person name="Choi D."/>
            <person name="Shirasu K."/>
        </authorList>
    </citation>
    <scope>NUCLEOTIDE SEQUENCE [LARGE SCALE GENOMIC DNA]</scope>
    <source>
        <strain evidence="3">cv. UVA1</strain>
    </source>
</reference>
<protein>
    <submittedName>
        <fullName evidence="2">Heavy metal transport/detoxification superfamily protein</fullName>
    </submittedName>
</protein>
<evidence type="ECO:0000256" key="1">
    <source>
        <dbReference type="SAM" id="MobiDB-lite"/>
    </source>
</evidence>
<gene>
    <name evidence="2" type="ORF">STAS_35515</name>
</gene>